<dbReference type="AlphaFoldDB" id="A0A2N8KRS8"/>
<dbReference type="Pfam" id="PF21467">
    <property type="entry name" value="BetaGal_gal-bd"/>
    <property type="match status" value="1"/>
</dbReference>
<dbReference type="SUPFAM" id="SSF51445">
    <property type="entry name" value="(Trans)glycosidases"/>
    <property type="match status" value="1"/>
</dbReference>
<feature type="domain" description="Beta-galactosidase 1-like first all-beta" evidence="8">
    <location>
        <begin position="399"/>
        <end position="509"/>
    </location>
</feature>
<evidence type="ECO:0000256" key="3">
    <source>
        <dbReference type="ARBA" id="ARBA00023295"/>
    </source>
</evidence>
<proteinExistence type="inferred from homology"/>
<sequence>MSSTPRRSSWIAGLLALALAGSISAPAWSAPARFELGRDEFLLNGQPTQLIGCEMHPARIPPEYWQHRLRMARAMGCNAVPIYLFWNQHEARPGQFDFKTGSRDIARFARLAQAEGLLVLLRPGPYVCGEWDLGGLPPYLLAHADIGLRGQDPRYLQAVTRYVRAVSRALAPLQIQRGGPIAMLQIENEYGSYANDRGYLKRLAALWRAEGWQIPFYTADGPTAQMLGAGSLPGVAVGLDSGSEPAHFELARRINPGVPVFSSETYPGWLTHWGEAWARPELEPLLKEVDFLLRAGKSFSFYVAHGGSNFGFTAGANSGGKGYEPDVTSYDYDAPIDEQGRPRAKYFQLRERIAALRQDRSPLPELPAPIPVMSLPALQLEPHASLWQHLPPARRSSHPKTFEALSHEQGLMLYRTRLVGARSGKLVLHGLHDLASVYLDGRLIGHLDRRLGENSLELPASEAAEPLLEILVEAMGRINFGPLLVDRKGITERVSLNGMTLLGWDHHPLPLRERWVQGLPAAASAAALDPRPGRFFKASFEIAGTPADTFLDLSQFGKGMVWVNGHNLGRYWAIGPQQRLYLPAPWLRQGRNELIVLDLRSTAGGSVSGWEAMNP</sequence>
<evidence type="ECO:0000259" key="7">
    <source>
        <dbReference type="Pfam" id="PF01301"/>
    </source>
</evidence>
<dbReference type="InterPro" id="IPR008979">
    <property type="entry name" value="Galactose-bd-like_sf"/>
</dbReference>
<evidence type="ECO:0000256" key="1">
    <source>
        <dbReference type="ARBA" id="ARBA00009809"/>
    </source>
</evidence>
<name>A0A2N8KRS8_9BURK</name>
<evidence type="ECO:0000256" key="2">
    <source>
        <dbReference type="ARBA" id="ARBA00022801"/>
    </source>
</evidence>
<dbReference type="InterPro" id="IPR001944">
    <property type="entry name" value="Glycoside_Hdrlase_35"/>
</dbReference>
<dbReference type="GO" id="GO:0004565">
    <property type="term" value="F:beta-galactosidase activity"/>
    <property type="evidence" value="ECO:0007669"/>
    <property type="project" value="InterPro"/>
</dbReference>
<dbReference type="InterPro" id="IPR048913">
    <property type="entry name" value="BetaGal_gal-bd"/>
</dbReference>
<dbReference type="InterPro" id="IPR048912">
    <property type="entry name" value="BetaGal1-like_ABD1"/>
</dbReference>
<evidence type="ECO:0000256" key="5">
    <source>
        <dbReference type="RuleBase" id="RU003679"/>
    </source>
</evidence>
<dbReference type="Proteomes" id="UP000235916">
    <property type="component" value="Unassembled WGS sequence"/>
</dbReference>
<dbReference type="PRINTS" id="PR00742">
    <property type="entry name" value="GLHYDRLASE35"/>
</dbReference>
<gene>
    <name evidence="10" type="ORF">C1O66_20790</name>
</gene>
<dbReference type="Gene3D" id="3.20.20.80">
    <property type="entry name" value="Glycosidases"/>
    <property type="match status" value="1"/>
</dbReference>
<dbReference type="PIRSF" id="PIRSF006336">
    <property type="entry name" value="B-gal"/>
    <property type="match status" value="1"/>
</dbReference>
<dbReference type="Gene3D" id="2.60.120.260">
    <property type="entry name" value="Galactose-binding domain-like"/>
    <property type="match status" value="2"/>
</dbReference>
<evidence type="ECO:0000313" key="10">
    <source>
        <dbReference type="EMBL" id="PND36164.1"/>
    </source>
</evidence>
<dbReference type="InterPro" id="IPR017853">
    <property type="entry name" value="GH"/>
</dbReference>
<dbReference type="RefSeq" id="WP_102769939.1">
    <property type="nucleotide sequence ID" value="NZ_POSP01000004.1"/>
</dbReference>
<dbReference type="InterPro" id="IPR031330">
    <property type="entry name" value="Gly_Hdrlase_35_cat"/>
</dbReference>
<dbReference type="OrthoDB" id="9813184at2"/>
<keyword evidence="11" id="KW-1185">Reference proteome</keyword>
<keyword evidence="3" id="KW-0326">Glycosidase</keyword>
<comment type="caution">
    <text evidence="10">The sequence shown here is derived from an EMBL/GenBank/DDBJ whole genome shotgun (WGS) entry which is preliminary data.</text>
</comment>
<evidence type="ECO:0000256" key="6">
    <source>
        <dbReference type="SAM" id="SignalP"/>
    </source>
</evidence>
<feature type="signal peptide" evidence="6">
    <location>
        <begin position="1"/>
        <end position="29"/>
    </location>
</feature>
<organism evidence="10 11">
    <name type="scientific">Kinneretia aquatilis</name>
    <dbReference type="NCBI Taxonomy" id="2070761"/>
    <lineage>
        <taxon>Bacteria</taxon>
        <taxon>Pseudomonadati</taxon>
        <taxon>Pseudomonadota</taxon>
        <taxon>Betaproteobacteria</taxon>
        <taxon>Burkholderiales</taxon>
        <taxon>Sphaerotilaceae</taxon>
        <taxon>Roseateles</taxon>
    </lineage>
</organism>
<dbReference type="EMBL" id="POSP01000004">
    <property type="protein sequence ID" value="PND36164.1"/>
    <property type="molecule type" value="Genomic_DNA"/>
</dbReference>
<feature type="active site" description="Proton donor" evidence="4">
    <location>
        <position position="189"/>
    </location>
</feature>
<dbReference type="Pfam" id="PF01301">
    <property type="entry name" value="Glyco_hydro_35"/>
    <property type="match status" value="1"/>
</dbReference>
<keyword evidence="2" id="KW-0378">Hydrolase</keyword>
<evidence type="ECO:0000313" key="11">
    <source>
        <dbReference type="Proteomes" id="UP000235916"/>
    </source>
</evidence>
<dbReference type="PANTHER" id="PTHR23421">
    <property type="entry name" value="BETA-GALACTOSIDASE RELATED"/>
    <property type="match status" value="1"/>
</dbReference>
<evidence type="ECO:0000259" key="8">
    <source>
        <dbReference type="Pfam" id="PF21317"/>
    </source>
</evidence>
<feature type="active site" description="Nucleophile" evidence="4">
    <location>
        <position position="264"/>
    </location>
</feature>
<comment type="similarity">
    <text evidence="1 5">Belongs to the glycosyl hydrolase 35 family.</text>
</comment>
<feature type="domain" description="Beta-galactosidase galactose-binding" evidence="9">
    <location>
        <begin position="535"/>
        <end position="592"/>
    </location>
</feature>
<evidence type="ECO:0000256" key="4">
    <source>
        <dbReference type="PIRSR" id="PIRSR006336-1"/>
    </source>
</evidence>
<dbReference type="SUPFAM" id="SSF49785">
    <property type="entry name" value="Galactose-binding domain-like"/>
    <property type="match status" value="1"/>
</dbReference>
<accession>A0A2N8KRS8</accession>
<dbReference type="InterPro" id="IPR026283">
    <property type="entry name" value="B-gal_1-like"/>
</dbReference>
<reference evidence="10 11" key="1">
    <citation type="submission" date="2018-01" db="EMBL/GenBank/DDBJ databases">
        <title>Draft genome sequence of Paucibacter aquatile CR182 isolated from freshwater of the Nakdong River.</title>
        <authorList>
            <person name="Choi A."/>
            <person name="Chung E.J."/>
        </authorList>
    </citation>
    <scope>NUCLEOTIDE SEQUENCE [LARGE SCALE GENOMIC DNA]</scope>
    <source>
        <strain evidence="10 11">CR182</strain>
    </source>
</reference>
<dbReference type="GO" id="GO:0005975">
    <property type="term" value="P:carbohydrate metabolic process"/>
    <property type="evidence" value="ECO:0007669"/>
    <property type="project" value="InterPro"/>
</dbReference>
<keyword evidence="6" id="KW-0732">Signal</keyword>
<feature type="chain" id="PRO_5014731164" evidence="6">
    <location>
        <begin position="30"/>
        <end position="615"/>
    </location>
</feature>
<dbReference type="Pfam" id="PF21317">
    <property type="entry name" value="BetaGal_ABD_1"/>
    <property type="match status" value="1"/>
</dbReference>
<feature type="domain" description="Glycoside hydrolase 35 catalytic" evidence="7">
    <location>
        <begin position="40"/>
        <end position="354"/>
    </location>
</feature>
<protein>
    <submittedName>
        <fullName evidence="10">Beta-galactosidase</fullName>
    </submittedName>
</protein>
<evidence type="ECO:0000259" key="9">
    <source>
        <dbReference type="Pfam" id="PF21467"/>
    </source>
</evidence>